<dbReference type="InterPro" id="IPR037923">
    <property type="entry name" value="HTH-like"/>
</dbReference>
<dbReference type="InterPro" id="IPR003313">
    <property type="entry name" value="AraC-bd"/>
</dbReference>
<evidence type="ECO:0000313" key="6">
    <source>
        <dbReference type="Proteomes" id="UP000282311"/>
    </source>
</evidence>
<dbReference type="SUPFAM" id="SSF46689">
    <property type="entry name" value="Homeodomain-like"/>
    <property type="match status" value="2"/>
</dbReference>
<evidence type="ECO:0000256" key="2">
    <source>
        <dbReference type="ARBA" id="ARBA00023125"/>
    </source>
</evidence>
<dbReference type="PROSITE" id="PS01124">
    <property type="entry name" value="HTH_ARAC_FAMILY_2"/>
    <property type="match status" value="1"/>
</dbReference>
<dbReference type="PANTHER" id="PTHR46796">
    <property type="entry name" value="HTH-TYPE TRANSCRIPTIONAL ACTIVATOR RHAS-RELATED"/>
    <property type="match status" value="1"/>
</dbReference>
<accession>A0A3B0AUD1</accession>
<keyword evidence="3" id="KW-0804">Transcription</keyword>
<comment type="caution">
    <text evidence="5">The sequence shown here is derived from an EMBL/GenBank/DDBJ whole genome shotgun (WGS) entry which is preliminary data.</text>
</comment>
<dbReference type="PANTHER" id="PTHR46796:SF7">
    <property type="entry name" value="ARAC FAMILY TRANSCRIPTIONAL REGULATOR"/>
    <property type="match status" value="1"/>
</dbReference>
<keyword evidence="1" id="KW-0805">Transcription regulation</keyword>
<dbReference type="Pfam" id="PF02311">
    <property type="entry name" value="AraC_binding"/>
    <property type="match status" value="1"/>
</dbReference>
<dbReference type="InterPro" id="IPR018060">
    <property type="entry name" value="HTH_AraC"/>
</dbReference>
<dbReference type="EMBL" id="RBAH01000044">
    <property type="protein sequence ID" value="RKN64190.1"/>
    <property type="molecule type" value="Genomic_DNA"/>
</dbReference>
<dbReference type="InterPro" id="IPR014710">
    <property type="entry name" value="RmlC-like_jellyroll"/>
</dbReference>
<dbReference type="Proteomes" id="UP000282311">
    <property type="component" value="Unassembled WGS sequence"/>
</dbReference>
<dbReference type="AlphaFoldDB" id="A0A3B0AUD1"/>
<evidence type="ECO:0000256" key="1">
    <source>
        <dbReference type="ARBA" id="ARBA00023015"/>
    </source>
</evidence>
<dbReference type="GO" id="GO:0003700">
    <property type="term" value="F:DNA-binding transcription factor activity"/>
    <property type="evidence" value="ECO:0007669"/>
    <property type="project" value="InterPro"/>
</dbReference>
<name>A0A3B0AUD1_9BACL</name>
<dbReference type="Gene3D" id="2.60.120.10">
    <property type="entry name" value="Jelly Rolls"/>
    <property type="match status" value="1"/>
</dbReference>
<dbReference type="Gene3D" id="1.10.10.60">
    <property type="entry name" value="Homeodomain-like"/>
    <property type="match status" value="2"/>
</dbReference>
<dbReference type="InterPro" id="IPR050204">
    <property type="entry name" value="AraC_XylS_family_regulators"/>
</dbReference>
<dbReference type="SUPFAM" id="SSF51215">
    <property type="entry name" value="Regulatory protein AraC"/>
    <property type="match status" value="1"/>
</dbReference>
<evidence type="ECO:0000256" key="3">
    <source>
        <dbReference type="ARBA" id="ARBA00023163"/>
    </source>
</evidence>
<dbReference type="GO" id="GO:0043565">
    <property type="term" value="F:sequence-specific DNA binding"/>
    <property type="evidence" value="ECO:0007669"/>
    <property type="project" value="InterPro"/>
</dbReference>
<keyword evidence="2" id="KW-0238">DNA-binding</keyword>
<sequence>MRLTRSAQSGHDPADVLLNRFDDYGADKTEGTSTMFELDSNAEGLKFQLHIRWVRNMLKPRDFTFGPVINPFPVFWLVLDGSREIEIAEKRYRVAKGDIVVFTPGIPYRLVPATAGGLFHYMSLGCEAKIGPFGLHEVYPLPAITSDMERCELEALACEWRQLLDRFERLGESIPIREGVAVSDLLPDPATSILLLKLQEALYGWFAKVLALLQSHIPEHTRTLDQRVLRACVYIREHVHEMIRLDDLAAHVYLSPSHFNYLFRRALGLPPAEYLRHYRIQHAKELLIRTSLPIGEISARVGYDGQSQFSRAFRKAEGKGPMAYRREWQLREPGF</sequence>
<organism evidence="5 6">
    <name type="scientific">Paenibacillus ginsengarvi</name>
    <dbReference type="NCBI Taxonomy" id="400777"/>
    <lineage>
        <taxon>Bacteria</taxon>
        <taxon>Bacillati</taxon>
        <taxon>Bacillota</taxon>
        <taxon>Bacilli</taxon>
        <taxon>Bacillales</taxon>
        <taxon>Paenibacillaceae</taxon>
        <taxon>Paenibacillus</taxon>
    </lineage>
</organism>
<gene>
    <name evidence="5" type="ORF">D7M11_34230</name>
</gene>
<dbReference type="SMART" id="SM00342">
    <property type="entry name" value="HTH_ARAC"/>
    <property type="match status" value="1"/>
</dbReference>
<dbReference type="Pfam" id="PF12833">
    <property type="entry name" value="HTH_18"/>
    <property type="match status" value="1"/>
</dbReference>
<feature type="domain" description="HTH araC/xylS-type" evidence="4">
    <location>
        <begin position="229"/>
        <end position="327"/>
    </location>
</feature>
<evidence type="ECO:0000313" key="5">
    <source>
        <dbReference type="EMBL" id="RKN64190.1"/>
    </source>
</evidence>
<evidence type="ECO:0000259" key="4">
    <source>
        <dbReference type="PROSITE" id="PS01124"/>
    </source>
</evidence>
<protein>
    <submittedName>
        <fullName evidence="5">AraC family transcriptional regulator</fullName>
    </submittedName>
</protein>
<proteinExistence type="predicted"/>
<dbReference type="InterPro" id="IPR009057">
    <property type="entry name" value="Homeodomain-like_sf"/>
</dbReference>
<dbReference type="PRINTS" id="PR00032">
    <property type="entry name" value="HTHARAC"/>
</dbReference>
<reference evidence="5 6" key="1">
    <citation type="journal article" date="2007" name="Int. J. Syst. Evol. Microbiol.">
        <title>Paenibacillus ginsengarvi sp. nov., isolated from soil from ginseng cultivation.</title>
        <authorList>
            <person name="Yoon M.H."/>
            <person name="Ten L.N."/>
            <person name="Im W.T."/>
        </authorList>
    </citation>
    <scope>NUCLEOTIDE SEQUENCE [LARGE SCALE GENOMIC DNA]</scope>
    <source>
        <strain evidence="5 6">KCTC 13059</strain>
    </source>
</reference>
<keyword evidence="6" id="KW-1185">Reference proteome</keyword>
<dbReference type="InterPro" id="IPR020449">
    <property type="entry name" value="Tscrpt_reg_AraC-type_HTH"/>
</dbReference>